<evidence type="ECO:0000313" key="1">
    <source>
        <dbReference type="EMBL" id="GGL95738.1"/>
    </source>
</evidence>
<accession>A0ABQ2GGU1</accession>
<comment type="caution">
    <text evidence="1">The sequence shown here is derived from an EMBL/GenBank/DDBJ whole genome shotgun (WGS) entry which is preliminary data.</text>
</comment>
<reference evidence="2" key="1">
    <citation type="journal article" date="2019" name="Int. J. Syst. Evol. Microbiol.">
        <title>The Global Catalogue of Microorganisms (GCM) 10K type strain sequencing project: providing services to taxonomists for standard genome sequencing and annotation.</title>
        <authorList>
            <consortium name="The Broad Institute Genomics Platform"/>
            <consortium name="The Broad Institute Genome Sequencing Center for Infectious Disease"/>
            <person name="Wu L."/>
            <person name="Ma J."/>
        </authorList>
    </citation>
    <scope>NUCLEOTIDE SEQUENCE [LARGE SCALE GENOMIC DNA]</scope>
    <source>
        <strain evidence="2">JCM 13501</strain>
    </source>
</reference>
<dbReference type="Proteomes" id="UP000616499">
    <property type="component" value="Unassembled WGS sequence"/>
</dbReference>
<protein>
    <submittedName>
        <fullName evidence="1">Uncharacterized protein</fullName>
    </submittedName>
</protein>
<dbReference type="EMBL" id="BMNW01000001">
    <property type="protein sequence ID" value="GGL95738.1"/>
    <property type="molecule type" value="Genomic_DNA"/>
</dbReference>
<evidence type="ECO:0000313" key="2">
    <source>
        <dbReference type="Proteomes" id="UP000616499"/>
    </source>
</evidence>
<gene>
    <name evidence="1" type="ORF">GCM10009425_03460</name>
</gene>
<proteinExistence type="predicted"/>
<keyword evidence="2" id="KW-1185">Reference proteome</keyword>
<sequence length="73" mass="7797">MARLPHAQNNNASLAFEHQLAGFDEALVYTPTQFVHGVHFIADGTICGFNEICSVGHLSTSLLGSGLIENAEL</sequence>
<organism evidence="1 2">
    <name type="scientific">Pseudomonas asuensis</name>
    <dbReference type="NCBI Taxonomy" id="1825787"/>
    <lineage>
        <taxon>Bacteria</taxon>
        <taxon>Pseudomonadati</taxon>
        <taxon>Pseudomonadota</taxon>
        <taxon>Gammaproteobacteria</taxon>
        <taxon>Pseudomonadales</taxon>
        <taxon>Pseudomonadaceae</taxon>
        <taxon>Pseudomonas</taxon>
    </lineage>
</organism>
<name>A0ABQ2GGU1_9PSED</name>